<dbReference type="Pfam" id="PF00891">
    <property type="entry name" value="Methyltransf_2"/>
    <property type="match status" value="1"/>
</dbReference>
<dbReference type="GO" id="GO:0032259">
    <property type="term" value="P:methylation"/>
    <property type="evidence" value="ECO:0007669"/>
    <property type="project" value="UniProtKB-KW"/>
</dbReference>
<keyword evidence="1" id="KW-0489">Methyltransferase</keyword>
<evidence type="ECO:0000256" key="2">
    <source>
        <dbReference type="ARBA" id="ARBA00022679"/>
    </source>
</evidence>
<organism evidence="6 7">
    <name type="scientific">Hevea brasiliensis</name>
    <name type="common">Para rubber tree</name>
    <name type="synonym">Siphonia brasiliensis</name>
    <dbReference type="NCBI Taxonomy" id="3981"/>
    <lineage>
        <taxon>Eukaryota</taxon>
        <taxon>Viridiplantae</taxon>
        <taxon>Streptophyta</taxon>
        <taxon>Embryophyta</taxon>
        <taxon>Tracheophyta</taxon>
        <taxon>Spermatophyta</taxon>
        <taxon>Magnoliopsida</taxon>
        <taxon>eudicotyledons</taxon>
        <taxon>Gunneridae</taxon>
        <taxon>Pentapetalae</taxon>
        <taxon>rosids</taxon>
        <taxon>fabids</taxon>
        <taxon>Malpighiales</taxon>
        <taxon>Euphorbiaceae</taxon>
        <taxon>Crotonoideae</taxon>
        <taxon>Micrandreae</taxon>
        <taxon>Hevea</taxon>
    </lineage>
</organism>
<dbReference type="GO" id="GO:0046983">
    <property type="term" value="F:protein dimerization activity"/>
    <property type="evidence" value="ECO:0007669"/>
    <property type="project" value="InterPro"/>
</dbReference>
<reference evidence="6 7" key="1">
    <citation type="journal article" date="2020" name="Mol. Plant">
        <title>The Chromosome-Based Rubber Tree Genome Provides New Insights into Spurge Genome Evolution and Rubber Biosynthesis.</title>
        <authorList>
            <person name="Liu J."/>
            <person name="Shi C."/>
            <person name="Shi C.C."/>
            <person name="Li W."/>
            <person name="Zhang Q.J."/>
            <person name="Zhang Y."/>
            <person name="Li K."/>
            <person name="Lu H.F."/>
            <person name="Shi C."/>
            <person name="Zhu S.T."/>
            <person name="Xiao Z.Y."/>
            <person name="Nan H."/>
            <person name="Yue Y."/>
            <person name="Zhu X.G."/>
            <person name="Wu Y."/>
            <person name="Hong X.N."/>
            <person name="Fan G.Y."/>
            <person name="Tong Y."/>
            <person name="Zhang D."/>
            <person name="Mao C.L."/>
            <person name="Liu Y.L."/>
            <person name="Hao S.J."/>
            <person name="Liu W.Q."/>
            <person name="Lv M.Q."/>
            <person name="Zhang H.B."/>
            <person name="Liu Y."/>
            <person name="Hu-Tang G.R."/>
            <person name="Wang J.P."/>
            <person name="Wang J.H."/>
            <person name="Sun Y.H."/>
            <person name="Ni S.B."/>
            <person name="Chen W.B."/>
            <person name="Zhang X.C."/>
            <person name="Jiao Y.N."/>
            <person name="Eichler E.E."/>
            <person name="Li G.H."/>
            <person name="Liu X."/>
            <person name="Gao L.Z."/>
        </authorList>
    </citation>
    <scope>NUCLEOTIDE SEQUENCE [LARGE SCALE GENOMIC DNA]</scope>
    <source>
        <strain evidence="7">cv. GT1</strain>
        <tissue evidence="6">Leaf</tissue>
    </source>
</reference>
<dbReference type="InterPro" id="IPR016461">
    <property type="entry name" value="COMT-like"/>
</dbReference>
<evidence type="ECO:0000256" key="1">
    <source>
        <dbReference type="ARBA" id="ARBA00022603"/>
    </source>
</evidence>
<evidence type="ECO:0000313" key="7">
    <source>
        <dbReference type="Proteomes" id="UP000467840"/>
    </source>
</evidence>
<dbReference type="GO" id="GO:0008171">
    <property type="term" value="F:O-methyltransferase activity"/>
    <property type="evidence" value="ECO:0007669"/>
    <property type="project" value="InterPro"/>
</dbReference>
<feature type="domain" description="O-methyltransferase C-terminal" evidence="4">
    <location>
        <begin position="127"/>
        <end position="196"/>
    </location>
</feature>
<feature type="domain" description="O-methyltransferase dimerisation" evidence="5">
    <location>
        <begin position="20"/>
        <end position="97"/>
    </location>
</feature>
<dbReference type="InterPro" id="IPR001077">
    <property type="entry name" value="COMT_C"/>
</dbReference>
<dbReference type="InterPro" id="IPR036390">
    <property type="entry name" value="WH_DNA-bd_sf"/>
</dbReference>
<dbReference type="Gene3D" id="3.40.50.150">
    <property type="entry name" value="Vaccinia Virus protein VP39"/>
    <property type="match status" value="1"/>
</dbReference>
<comment type="caution">
    <text evidence="6">The sequence shown here is derived from an EMBL/GenBank/DDBJ whole genome shotgun (WGS) entry which is preliminary data.</text>
</comment>
<sequence length="200" mass="21491">MERPEAADPEEMLRSQTAIWDCIFGFVDGMALKCVVELGIPDMINSHGCPLSLSSIVKSINHASLDADRLSRVLKLLVHRGIFTSNNPASQKGAQRYYYSLWPHQLLQISTPGIKHNGGGSEDHLKDGFNGVGSLVDVGGGTGAMVSEIVKAHPHVKGINFDLPHVVATAPEYEGVTHVAGNMFTSIPPADAILLKVMEP</sequence>
<name>A0A6A6NF35_HEVBR</name>
<dbReference type="Proteomes" id="UP000467840">
    <property type="component" value="Chromosome 11"/>
</dbReference>
<accession>A0A6A6NF35</accession>
<evidence type="ECO:0000256" key="3">
    <source>
        <dbReference type="ARBA" id="ARBA00022691"/>
    </source>
</evidence>
<proteinExistence type="predicted"/>
<dbReference type="InterPro" id="IPR029063">
    <property type="entry name" value="SAM-dependent_MTases_sf"/>
</dbReference>
<dbReference type="SUPFAM" id="SSF53335">
    <property type="entry name" value="S-adenosyl-L-methionine-dependent methyltransferases"/>
    <property type="match status" value="1"/>
</dbReference>
<evidence type="ECO:0000313" key="6">
    <source>
        <dbReference type="EMBL" id="KAF2323752.1"/>
    </source>
</evidence>
<evidence type="ECO:0000259" key="5">
    <source>
        <dbReference type="Pfam" id="PF08100"/>
    </source>
</evidence>
<evidence type="ECO:0000259" key="4">
    <source>
        <dbReference type="Pfam" id="PF00891"/>
    </source>
</evidence>
<dbReference type="Pfam" id="PF08100">
    <property type="entry name" value="Dimerisation"/>
    <property type="match status" value="1"/>
</dbReference>
<dbReference type="SUPFAM" id="SSF46785">
    <property type="entry name" value="Winged helix' DNA-binding domain"/>
    <property type="match status" value="1"/>
</dbReference>
<dbReference type="PANTHER" id="PTHR11746">
    <property type="entry name" value="O-METHYLTRANSFERASE"/>
    <property type="match status" value="1"/>
</dbReference>
<gene>
    <name evidence="6" type="ORF">GH714_036830</name>
</gene>
<dbReference type="EMBL" id="JAAGAX010000002">
    <property type="protein sequence ID" value="KAF2323752.1"/>
    <property type="molecule type" value="Genomic_DNA"/>
</dbReference>
<dbReference type="Gene3D" id="1.10.10.10">
    <property type="entry name" value="Winged helix-like DNA-binding domain superfamily/Winged helix DNA-binding domain"/>
    <property type="match status" value="1"/>
</dbReference>
<evidence type="ECO:0008006" key="8">
    <source>
        <dbReference type="Google" id="ProtNLM"/>
    </source>
</evidence>
<dbReference type="InterPro" id="IPR012967">
    <property type="entry name" value="COMT_dimerisation"/>
</dbReference>
<protein>
    <recommendedName>
        <fullName evidence="8">O-methyltransferase domain-containing protein</fullName>
    </recommendedName>
</protein>
<dbReference type="InterPro" id="IPR036388">
    <property type="entry name" value="WH-like_DNA-bd_sf"/>
</dbReference>
<keyword evidence="2" id="KW-0808">Transferase</keyword>
<keyword evidence="7" id="KW-1185">Reference proteome</keyword>
<keyword evidence="3" id="KW-0949">S-adenosyl-L-methionine</keyword>
<dbReference type="PROSITE" id="PS51683">
    <property type="entry name" value="SAM_OMT_II"/>
    <property type="match status" value="1"/>
</dbReference>
<dbReference type="AlphaFoldDB" id="A0A6A6NF35"/>